<dbReference type="OrthoDB" id="3932966at2759"/>
<dbReference type="AlphaFoldDB" id="A0A6G1HE52"/>
<evidence type="ECO:0000313" key="3">
    <source>
        <dbReference type="Proteomes" id="UP000800041"/>
    </source>
</evidence>
<accession>A0A6G1HE52</accession>
<dbReference type="Proteomes" id="UP000800041">
    <property type="component" value="Unassembled WGS sequence"/>
</dbReference>
<proteinExistence type="predicted"/>
<sequence length="404" mass="47070">MEERSSSATDPPLTFLGLPTELRVMVYEWLLSDKVERRTTEFLPTCRKIYNEASDVLYGKKQWEIGIKSFDSYGWWTDTTPRSDCPVIVKRGPERGSTKRISPMFFEFVQKLKIVIKGRTPFTSLPLFCENKHENEHMHLEDIIVEDCESVMSALDLYAQIKWWATQLRVSSKLTRLEIEISWTGETHDIAYRAFCDAEMEILEPFRQLRKIADVTVKSFGLDEFRQYASVGLYPEVMLRREPLVRIRCEELESVMKSHTPVAVRSQTEAYDLRAMLEPELALAQAIAILHEKDDEELNTLAEAAEDAARARDDLNLDAFERCIQRIVVCRQLGVCRAKRATERALDTIKQANRMIEELEYEIEITKQKIETAKDSMQEAHFVIQRGLKTERFVRDLRYQQVQI</sequence>
<name>A0A6G1HE52_9PEZI</name>
<feature type="coiled-coil region" evidence="1">
    <location>
        <begin position="342"/>
        <end position="376"/>
    </location>
</feature>
<keyword evidence="3" id="KW-1185">Reference proteome</keyword>
<gene>
    <name evidence="2" type="ORF">K402DRAFT_459356</name>
</gene>
<dbReference type="EMBL" id="ML977139">
    <property type="protein sequence ID" value="KAF1991332.1"/>
    <property type="molecule type" value="Genomic_DNA"/>
</dbReference>
<keyword evidence="1" id="KW-0175">Coiled coil</keyword>
<evidence type="ECO:0000313" key="2">
    <source>
        <dbReference type="EMBL" id="KAF1991332.1"/>
    </source>
</evidence>
<reference evidence="2" key="1">
    <citation type="journal article" date="2020" name="Stud. Mycol.">
        <title>101 Dothideomycetes genomes: a test case for predicting lifestyles and emergence of pathogens.</title>
        <authorList>
            <person name="Haridas S."/>
            <person name="Albert R."/>
            <person name="Binder M."/>
            <person name="Bloem J."/>
            <person name="Labutti K."/>
            <person name="Salamov A."/>
            <person name="Andreopoulos B."/>
            <person name="Baker S."/>
            <person name="Barry K."/>
            <person name="Bills G."/>
            <person name="Bluhm B."/>
            <person name="Cannon C."/>
            <person name="Castanera R."/>
            <person name="Culley D."/>
            <person name="Daum C."/>
            <person name="Ezra D."/>
            <person name="Gonzalez J."/>
            <person name="Henrissat B."/>
            <person name="Kuo A."/>
            <person name="Liang C."/>
            <person name="Lipzen A."/>
            <person name="Lutzoni F."/>
            <person name="Magnuson J."/>
            <person name="Mondo S."/>
            <person name="Nolan M."/>
            <person name="Ohm R."/>
            <person name="Pangilinan J."/>
            <person name="Park H.-J."/>
            <person name="Ramirez L."/>
            <person name="Alfaro M."/>
            <person name="Sun H."/>
            <person name="Tritt A."/>
            <person name="Yoshinaga Y."/>
            <person name="Zwiers L.-H."/>
            <person name="Turgeon B."/>
            <person name="Goodwin S."/>
            <person name="Spatafora J."/>
            <person name="Crous P."/>
            <person name="Grigoriev I."/>
        </authorList>
    </citation>
    <scope>NUCLEOTIDE SEQUENCE</scope>
    <source>
        <strain evidence="2">CBS 113979</strain>
    </source>
</reference>
<organism evidence="2 3">
    <name type="scientific">Aulographum hederae CBS 113979</name>
    <dbReference type="NCBI Taxonomy" id="1176131"/>
    <lineage>
        <taxon>Eukaryota</taxon>
        <taxon>Fungi</taxon>
        <taxon>Dikarya</taxon>
        <taxon>Ascomycota</taxon>
        <taxon>Pezizomycotina</taxon>
        <taxon>Dothideomycetes</taxon>
        <taxon>Pleosporomycetidae</taxon>
        <taxon>Aulographales</taxon>
        <taxon>Aulographaceae</taxon>
    </lineage>
</organism>
<protein>
    <submittedName>
        <fullName evidence="2">Uncharacterized protein</fullName>
    </submittedName>
</protein>
<evidence type="ECO:0000256" key="1">
    <source>
        <dbReference type="SAM" id="Coils"/>
    </source>
</evidence>